<evidence type="ECO:0000259" key="7">
    <source>
        <dbReference type="Pfam" id="PF01593"/>
    </source>
</evidence>
<comment type="catalytic activity">
    <reaction evidence="6">
        <text>L-tryptophan + O2 = indole-3-acetamide + CO2 + H2O</text>
        <dbReference type="Rhea" id="RHEA:16165"/>
        <dbReference type="ChEBI" id="CHEBI:15377"/>
        <dbReference type="ChEBI" id="CHEBI:15379"/>
        <dbReference type="ChEBI" id="CHEBI:16031"/>
        <dbReference type="ChEBI" id="CHEBI:16526"/>
        <dbReference type="ChEBI" id="CHEBI:57912"/>
        <dbReference type="EC" id="1.13.12.3"/>
    </reaction>
</comment>
<dbReference type="InterPro" id="IPR036188">
    <property type="entry name" value="FAD/NAD-bd_sf"/>
</dbReference>
<evidence type="ECO:0000313" key="8">
    <source>
        <dbReference type="EMBL" id="MFC4655609.1"/>
    </source>
</evidence>
<evidence type="ECO:0000256" key="5">
    <source>
        <dbReference type="ARBA" id="ARBA00023070"/>
    </source>
</evidence>
<comment type="caution">
    <text evidence="8">The sequence shown here is derived from an EMBL/GenBank/DDBJ whole genome shotgun (WGS) entry which is preliminary data.</text>
</comment>
<dbReference type="SUPFAM" id="SSF54373">
    <property type="entry name" value="FAD-linked reductases, C-terminal domain"/>
    <property type="match status" value="1"/>
</dbReference>
<accession>A0ABV9JN09</accession>
<dbReference type="SUPFAM" id="SSF51905">
    <property type="entry name" value="FAD/NAD(P)-binding domain"/>
    <property type="match status" value="1"/>
</dbReference>
<evidence type="ECO:0000313" key="9">
    <source>
        <dbReference type="Proteomes" id="UP001595962"/>
    </source>
</evidence>
<dbReference type="EC" id="1.13.12.3" evidence="3"/>
<dbReference type="Pfam" id="PF01593">
    <property type="entry name" value="Amino_oxidase"/>
    <property type="match status" value="1"/>
</dbReference>
<sequence>MTTDQMTRRQALALLGKLGGSAALMQGAALFGLARPANANESSQPTALKPAGQGGPKVLILGAGISGLISAYELTKAGYQCQILEASHRAGGRNFTIRHGDLIDELGNPQHCQFDNEPHLYFNAGAARIPAHHTAILHYCKELGVEMQLFTNHNKNCYAQDPAVFDGKPVRIREYEADVRGLYAELVAKSVQGKSQLDQPFDDIAIEQLLQFTQAFGDLSADMTYQGTERAGYLSGGILSHGKLKQPRALADLLRSNFVLGAMHFAEIADQSSALMTPTGGMDQIVNALLKQVGSLVQLKAQVKRVQLLPQGVEVSYFANGQQQTVRADYCLNCIPSHLLCGIENNFPEPYLQVMRQLRRGKLSKIALQAKERFWEREQIYAGISWTNQDITQIWYPPHGVFKQKGILLGAYSWDPDIVDRISALPHKERIELALRQGEAVHPNYRQYIEQGNSICWQRMNHMLGCGAVWSDELLERSFSVLQQPVGQHYLVGDQVSFHPGWQEGAVRSAWFALEHIQQQELKKRSAV</sequence>
<evidence type="ECO:0000256" key="2">
    <source>
        <dbReference type="ARBA" id="ARBA00005833"/>
    </source>
</evidence>
<dbReference type="InterPro" id="IPR006311">
    <property type="entry name" value="TAT_signal"/>
</dbReference>
<dbReference type="PANTHER" id="PTHR10742:SF342">
    <property type="entry name" value="AMINE OXIDASE"/>
    <property type="match status" value="1"/>
</dbReference>
<dbReference type="PROSITE" id="PS51318">
    <property type="entry name" value="TAT"/>
    <property type="match status" value="1"/>
</dbReference>
<evidence type="ECO:0000256" key="1">
    <source>
        <dbReference type="ARBA" id="ARBA00004814"/>
    </source>
</evidence>
<feature type="domain" description="Amine oxidase" evidence="7">
    <location>
        <begin position="65"/>
        <end position="512"/>
    </location>
</feature>
<dbReference type="Gene3D" id="1.20.1440.240">
    <property type="match status" value="1"/>
</dbReference>
<protein>
    <recommendedName>
        <fullName evidence="4">Tryptophan 2-monooxygenase</fullName>
        <ecNumber evidence="3">1.13.12.3</ecNumber>
    </recommendedName>
</protein>
<dbReference type="InterPro" id="IPR002937">
    <property type="entry name" value="Amino_oxidase"/>
</dbReference>
<name>A0ABV9JN09_9GAMM</name>
<dbReference type="InterPro" id="IPR050281">
    <property type="entry name" value="Flavin_monoamine_oxidase"/>
</dbReference>
<reference evidence="9" key="1">
    <citation type="journal article" date="2019" name="Int. J. Syst. Evol. Microbiol.">
        <title>The Global Catalogue of Microorganisms (GCM) 10K type strain sequencing project: providing services to taxonomists for standard genome sequencing and annotation.</title>
        <authorList>
            <consortium name="The Broad Institute Genomics Platform"/>
            <consortium name="The Broad Institute Genome Sequencing Center for Infectious Disease"/>
            <person name="Wu L."/>
            <person name="Ma J."/>
        </authorList>
    </citation>
    <scope>NUCLEOTIDE SEQUENCE [LARGE SCALE GENOMIC DNA]</scope>
    <source>
        <strain evidence="9">DT28</strain>
    </source>
</reference>
<dbReference type="Gene3D" id="3.50.50.60">
    <property type="entry name" value="FAD/NAD(P)-binding domain"/>
    <property type="match status" value="1"/>
</dbReference>
<dbReference type="Gene3D" id="3.90.660.10">
    <property type="match status" value="1"/>
</dbReference>
<proteinExistence type="inferred from homology"/>
<organism evidence="8 9">
    <name type="scientific">Rheinheimera marina</name>
    <dbReference type="NCBI Taxonomy" id="1774958"/>
    <lineage>
        <taxon>Bacteria</taxon>
        <taxon>Pseudomonadati</taxon>
        <taxon>Pseudomonadota</taxon>
        <taxon>Gammaproteobacteria</taxon>
        <taxon>Chromatiales</taxon>
        <taxon>Chromatiaceae</taxon>
        <taxon>Rheinheimera</taxon>
    </lineage>
</organism>
<keyword evidence="9" id="KW-1185">Reference proteome</keyword>
<comment type="pathway">
    <text evidence="1">Plant hormone metabolism; auxin biosynthesis.</text>
</comment>
<evidence type="ECO:0000256" key="6">
    <source>
        <dbReference type="ARBA" id="ARBA00047321"/>
    </source>
</evidence>
<dbReference type="EMBL" id="JBHSGB010000010">
    <property type="protein sequence ID" value="MFC4655609.1"/>
    <property type="molecule type" value="Genomic_DNA"/>
</dbReference>
<gene>
    <name evidence="8" type="ORF">ACFO3I_11345</name>
</gene>
<evidence type="ECO:0000256" key="3">
    <source>
        <dbReference type="ARBA" id="ARBA00012535"/>
    </source>
</evidence>
<dbReference type="RefSeq" id="WP_377334101.1">
    <property type="nucleotide sequence ID" value="NZ_JBHSGB010000010.1"/>
</dbReference>
<dbReference type="PANTHER" id="PTHR10742">
    <property type="entry name" value="FLAVIN MONOAMINE OXIDASE"/>
    <property type="match status" value="1"/>
</dbReference>
<comment type="similarity">
    <text evidence="2">Belongs to the tryptophan 2-monooxygenase family.</text>
</comment>
<evidence type="ECO:0000256" key="4">
    <source>
        <dbReference type="ARBA" id="ARBA00017871"/>
    </source>
</evidence>
<keyword evidence="5" id="KW-0073">Auxin biosynthesis</keyword>
<dbReference type="Proteomes" id="UP001595962">
    <property type="component" value="Unassembled WGS sequence"/>
</dbReference>